<dbReference type="RefSeq" id="XP_060325997.1">
    <property type="nucleotide sequence ID" value="XM_060483861.1"/>
</dbReference>
<evidence type="ECO:0000313" key="2">
    <source>
        <dbReference type="Proteomes" id="UP001175211"/>
    </source>
</evidence>
<name>A0AA39MUD0_ARMTA</name>
<comment type="caution">
    <text evidence="1">The sequence shown here is derived from an EMBL/GenBank/DDBJ whole genome shotgun (WGS) entry which is preliminary data.</text>
</comment>
<dbReference type="Proteomes" id="UP001175211">
    <property type="component" value="Unassembled WGS sequence"/>
</dbReference>
<keyword evidence="2" id="KW-1185">Reference proteome</keyword>
<gene>
    <name evidence="1" type="ORF">EV420DRAFT_883821</name>
</gene>
<accession>A0AA39MUD0</accession>
<proteinExistence type="predicted"/>
<organism evidence="1 2">
    <name type="scientific">Armillaria tabescens</name>
    <name type="common">Ringless honey mushroom</name>
    <name type="synonym">Agaricus tabescens</name>
    <dbReference type="NCBI Taxonomy" id="1929756"/>
    <lineage>
        <taxon>Eukaryota</taxon>
        <taxon>Fungi</taxon>
        <taxon>Dikarya</taxon>
        <taxon>Basidiomycota</taxon>
        <taxon>Agaricomycotina</taxon>
        <taxon>Agaricomycetes</taxon>
        <taxon>Agaricomycetidae</taxon>
        <taxon>Agaricales</taxon>
        <taxon>Marasmiineae</taxon>
        <taxon>Physalacriaceae</taxon>
        <taxon>Desarmillaria</taxon>
    </lineage>
</organism>
<reference evidence="1" key="1">
    <citation type="submission" date="2023-06" db="EMBL/GenBank/DDBJ databases">
        <authorList>
            <consortium name="Lawrence Berkeley National Laboratory"/>
            <person name="Ahrendt S."/>
            <person name="Sahu N."/>
            <person name="Indic B."/>
            <person name="Wong-Bajracharya J."/>
            <person name="Merenyi Z."/>
            <person name="Ke H.-M."/>
            <person name="Monk M."/>
            <person name="Kocsube S."/>
            <person name="Drula E."/>
            <person name="Lipzen A."/>
            <person name="Balint B."/>
            <person name="Henrissat B."/>
            <person name="Andreopoulos B."/>
            <person name="Martin F.M."/>
            <person name="Harder C.B."/>
            <person name="Rigling D."/>
            <person name="Ford K.L."/>
            <person name="Foster G.D."/>
            <person name="Pangilinan J."/>
            <person name="Papanicolaou A."/>
            <person name="Barry K."/>
            <person name="LaButti K."/>
            <person name="Viragh M."/>
            <person name="Koriabine M."/>
            <person name="Yan M."/>
            <person name="Riley R."/>
            <person name="Champramary S."/>
            <person name="Plett K.L."/>
            <person name="Tsai I.J."/>
            <person name="Slot J."/>
            <person name="Sipos G."/>
            <person name="Plett J."/>
            <person name="Nagy L.G."/>
            <person name="Grigoriev I.V."/>
        </authorList>
    </citation>
    <scope>NUCLEOTIDE SEQUENCE</scope>
    <source>
        <strain evidence="1">CCBAS 213</strain>
    </source>
</reference>
<sequence>MAEQRAQAIYIPLMLGLGHGFPLWFPDLDSNLPTAYRSTGTRVGDLGYVTDDGGFAYLFNVCTPADDGINVDRVPPNFQPLVVPSPSVRAWQEAHPRPSALTTSHVQQTTIELQASTQGSIVSGVGGGFGFEFSCTSTRAAILVLPDGGERYDATYPGLLRRYAAENAHHWYRYFNGELGMEIRNGSLYLVTGCDKCHSWGTACFHCPSDNRSVSLRFLMAGVGEVGGGISHRWEVRAGVHRRNHQCAMPSDPANQTVFLRGFSISVREKPTTLRRILNMKAAVEIFKCDSSNMKGPPIISSIPYGGASTFGSVIHDASARDASNIHRERAENNSEDYTGTSYGDIDQVETYTETFPKREQPNGEDKRVYTPECERFSSRSYLTDIIDFSVPNCSCCYYP</sequence>
<dbReference type="AlphaFoldDB" id="A0AA39MUD0"/>
<dbReference type="EMBL" id="JAUEPS010000045">
    <property type="protein sequence ID" value="KAK0446972.1"/>
    <property type="molecule type" value="Genomic_DNA"/>
</dbReference>
<evidence type="ECO:0000313" key="1">
    <source>
        <dbReference type="EMBL" id="KAK0446972.1"/>
    </source>
</evidence>
<protein>
    <submittedName>
        <fullName evidence="1">Uncharacterized protein</fullName>
    </submittedName>
</protein>
<dbReference type="GeneID" id="85367409"/>